<organism evidence="1 2">
    <name type="scientific">Portunus trituberculatus</name>
    <name type="common">Swimming crab</name>
    <name type="synonym">Neptunus trituberculatus</name>
    <dbReference type="NCBI Taxonomy" id="210409"/>
    <lineage>
        <taxon>Eukaryota</taxon>
        <taxon>Metazoa</taxon>
        <taxon>Ecdysozoa</taxon>
        <taxon>Arthropoda</taxon>
        <taxon>Crustacea</taxon>
        <taxon>Multicrustacea</taxon>
        <taxon>Malacostraca</taxon>
        <taxon>Eumalacostraca</taxon>
        <taxon>Eucarida</taxon>
        <taxon>Decapoda</taxon>
        <taxon>Pleocyemata</taxon>
        <taxon>Brachyura</taxon>
        <taxon>Eubrachyura</taxon>
        <taxon>Portunoidea</taxon>
        <taxon>Portunidae</taxon>
        <taxon>Portuninae</taxon>
        <taxon>Portunus</taxon>
    </lineage>
</organism>
<dbReference type="AlphaFoldDB" id="A0A5B7E291"/>
<reference evidence="1 2" key="1">
    <citation type="submission" date="2019-05" db="EMBL/GenBank/DDBJ databases">
        <title>Another draft genome of Portunus trituberculatus and its Hox gene families provides insights of decapod evolution.</title>
        <authorList>
            <person name="Jeong J.-H."/>
            <person name="Song I."/>
            <person name="Kim S."/>
            <person name="Choi T."/>
            <person name="Kim D."/>
            <person name="Ryu S."/>
            <person name="Kim W."/>
        </authorList>
    </citation>
    <scope>NUCLEOTIDE SEQUENCE [LARGE SCALE GENOMIC DNA]</scope>
    <source>
        <tissue evidence="1">Muscle</tissue>
    </source>
</reference>
<gene>
    <name evidence="1" type="ORF">E2C01_020105</name>
</gene>
<dbReference type="Proteomes" id="UP000324222">
    <property type="component" value="Unassembled WGS sequence"/>
</dbReference>
<keyword evidence="2" id="KW-1185">Reference proteome</keyword>
<evidence type="ECO:0000313" key="1">
    <source>
        <dbReference type="EMBL" id="MPC26954.1"/>
    </source>
</evidence>
<evidence type="ECO:0000313" key="2">
    <source>
        <dbReference type="Proteomes" id="UP000324222"/>
    </source>
</evidence>
<accession>A0A5B7E291</accession>
<name>A0A5B7E291_PORTR</name>
<comment type="caution">
    <text evidence="1">The sequence shown here is derived from an EMBL/GenBank/DDBJ whole genome shotgun (WGS) entry which is preliminary data.</text>
</comment>
<proteinExistence type="predicted"/>
<sequence length="80" mass="8158">MGDGDNTGGGAAAASATLLPISSLLVARPIVPAVVAPQPSGTISYSFSPGSILCPHFRMKFVALTGIHTHHNYSLITGIQ</sequence>
<dbReference type="EMBL" id="VSRR010001674">
    <property type="protein sequence ID" value="MPC26954.1"/>
    <property type="molecule type" value="Genomic_DNA"/>
</dbReference>
<protein>
    <submittedName>
        <fullName evidence="1">Uncharacterized protein</fullName>
    </submittedName>
</protein>